<dbReference type="InterPro" id="IPR017441">
    <property type="entry name" value="Protein_kinase_ATP_BS"/>
</dbReference>
<keyword evidence="2 5" id="KW-0547">Nucleotide-binding</keyword>
<keyword evidence="3" id="KW-0418">Kinase</keyword>
<dbReference type="Gene3D" id="1.10.510.10">
    <property type="entry name" value="Transferase(Phosphotransferase) domain 1"/>
    <property type="match status" value="1"/>
</dbReference>
<dbReference type="PROSITE" id="PS00108">
    <property type="entry name" value="PROTEIN_KINASE_ST"/>
    <property type="match status" value="1"/>
</dbReference>
<evidence type="ECO:0000256" key="4">
    <source>
        <dbReference type="ARBA" id="ARBA00022840"/>
    </source>
</evidence>
<evidence type="ECO:0000256" key="2">
    <source>
        <dbReference type="ARBA" id="ARBA00022741"/>
    </source>
</evidence>
<dbReference type="GO" id="GO:0004674">
    <property type="term" value="F:protein serine/threonine kinase activity"/>
    <property type="evidence" value="ECO:0007669"/>
    <property type="project" value="TreeGrafter"/>
</dbReference>
<evidence type="ECO:0000313" key="8">
    <source>
        <dbReference type="EMBL" id="TKD00662.1"/>
    </source>
</evidence>
<dbReference type="PANTHER" id="PTHR43289:SF6">
    <property type="entry name" value="SERINE_THREONINE-PROTEIN KINASE NEKL-3"/>
    <property type="match status" value="1"/>
</dbReference>
<gene>
    <name evidence="8" type="ORF">E8A74_33595</name>
</gene>
<keyword evidence="4 5" id="KW-0067">ATP-binding</keyword>
<dbReference type="Pfam" id="PF00069">
    <property type="entry name" value="Pkinase"/>
    <property type="match status" value="1"/>
</dbReference>
<evidence type="ECO:0000256" key="1">
    <source>
        <dbReference type="ARBA" id="ARBA00022679"/>
    </source>
</evidence>
<feature type="domain" description="Protein kinase" evidence="7">
    <location>
        <begin position="16"/>
        <end position="315"/>
    </location>
</feature>
<dbReference type="AlphaFoldDB" id="A0A4U1J142"/>
<dbReference type="InterPro" id="IPR011009">
    <property type="entry name" value="Kinase-like_dom_sf"/>
</dbReference>
<feature type="binding site" evidence="5">
    <location>
        <position position="45"/>
    </location>
    <ligand>
        <name>ATP</name>
        <dbReference type="ChEBI" id="CHEBI:30616"/>
    </ligand>
</feature>
<evidence type="ECO:0000256" key="3">
    <source>
        <dbReference type="ARBA" id="ARBA00022777"/>
    </source>
</evidence>
<feature type="region of interest" description="Disordered" evidence="6">
    <location>
        <begin position="151"/>
        <end position="182"/>
    </location>
</feature>
<accession>A0A4U1J142</accession>
<dbReference type="SMART" id="SM00220">
    <property type="entry name" value="S_TKc"/>
    <property type="match status" value="1"/>
</dbReference>
<proteinExistence type="predicted"/>
<evidence type="ECO:0000313" key="9">
    <source>
        <dbReference type="Proteomes" id="UP000309215"/>
    </source>
</evidence>
<dbReference type="RefSeq" id="WP_136933215.1">
    <property type="nucleotide sequence ID" value="NZ_SSMQ01000045.1"/>
</dbReference>
<protein>
    <recommendedName>
        <fullName evidence="7">Protein kinase domain-containing protein</fullName>
    </recommendedName>
</protein>
<dbReference type="InterPro" id="IPR008271">
    <property type="entry name" value="Ser/Thr_kinase_AS"/>
</dbReference>
<dbReference type="SUPFAM" id="SSF56112">
    <property type="entry name" value="Protein kinase-like (PK-like)"/>
    <property type="match status" value="1"/>
</dbReference>
<dbReference type="Gene3D" id="3.30.200.20">
    <property type="entry name" value="Phosphorylase Kinase, domain 1"/>
    <property type="match status" value="1"/>
</dbReference>
<dbReference type="GO" id="GO:0005524">
    <property type="term" value="F:ATP binding"/>
    <property type="evidence" value="ECO:0007669"/>
    <property type="project" value="UniProtKB-UniRule"/>
</dbReference>
<evidence type="ECO:0000256" key="5">
    <source>
        <dbReference type="PROSITE-ProRule" id="PRU10141"/>
    </source>
</evidence>
<evidence type="ECO:0000259" key="7">
    <source>
        <dbReference type="PROSITE" id="PS50011"/>
    </source>
</evidence>
<name>A0A4U1J142_9BACT</name>
<feature type="region of interest" description="Disordered" evidence="6">
    <location>
        <begin position="430"/>
        <end position="472"/>
    </location>
</feature>
<keyword evidence="1" id="KW-0808">Transferase</keyword>
<dbReference type="PROSITE" id="PS00107">
    <property type="entry name" value="PROTEIN_KINASE_ATP"/>
    <property type="match status" value="1"/>
</dbReference>
<evidence type="ECO:0000256" key="6">
    <source>
        <dbReference type="SAM" id="MobiDB-lite"/>
    </source>
</evidence>
<dbReference type="InterPro" id="IPR000719">
    <property type="entry name" value="Prot_kinase_dom"/>
</dbReference>
<dbReference type="CDD" id="cd14014">
    <property type="entry name" value="STKc_PknB_like"/>
    <property type="match status" value="1"/>
</dbReference>
<comment type="caution">
    <text evidence="8">The sequence shown here is derived from an EMBL/GenBank/DDBJ whole genome shotgun (WGS) entry which is preliminary data.</text>
</comment>
<feature type="compositionally biased region" description="Basic and acidic residues" evidence="6">
    <location>
        <begin position="151"/>
        <end position="167"/>
    </location>
</feature>
<dbReference type="PANTHER" id="PTHR43289">
    <property type="entry name" value="MITOGEN-ACTIVATED PROTEIN KINASE KINASE KINASE 20-RELATED"/>
    <property type="match status" value="1"/>
</dbReference>
<reference evidence="8 9" key="1">
    <citation type="submission" date="2019-04" db="EMBL/GenBank/DDBJ databases">
        <authorList>
            <person name="Li Y."/>
            <person name="Wang J."/>
        </authorList>
    </citation>
    <scope>NUCLEOTIDE SEQUENCE [LARGE SCALE GENOMIC DNA]</scope>
    <source>
        <strain evidence="8 9">DSM 14668</strain>
    </source>
</reference>
<dbReference type="Proteomes" id="UP000309215">
    <property type="component" value="Unassembled WGS sequence"/>
</dbReference>
<feature type="compositionally biased region" description="Polar residues" evidence="6">
    <location>
        <begin position="461"/>
        <end position="470"/>
    </location>
</feature>
<dbReference type="OrthoDB" id="9801841at2"/>
<keyword evidence="9" id="KW-1185">Reference proteome</keyword>
<sequence>MTEASALPGLPRLAKYELIEEIGHGGMATVYRARDKRLGREVAIKLIHKHLRENAEVGARFVAEARAAAKLRHPRIVEVYDVSSEEDGERYLVVELCRGTTLRKVLQRHRDMPAEIGAAIVLVLCEALEHAHACGIVHRDVKPENVLVELPTDRTSESRARVDKVDETPVPDAPRSTPRPVPSRAGNLGVLIKLTDFGIAKILDAQGVTSTGQVLGSPAHMAPEQIEAGEVDGRTDVFALGVLMYECLVGHLPFEGKNPAQVLRRVLEGDYPPADHERSTVGGRFARIIDGALARAAADRVAGPGKLGELIRAELEALGITDPQREIEAYFEDPVGYADALTTRLVPCLVARGEAARKAGDRTGAAADFNRAHALAPHDLAILKRVTSLSASAERQKLARRVAGLVAGTVALGLAAFAVARFRKPAAALEPDAGPKADATTATTERPKDPTAPDASADPRTPSSAASSISMVDPPRSIRIKLPLSAATTSAATPPSSPPDLRKVVFLVSPQGATLVLDGKEEKHFSRVFLLKPGGHSVSARVKDSKCCGTFDSTLIVEPPPENDPDDVQRYRVRLTPLPSTVALGPAPAYAQVVCSDIKLTLFPGATKKVQLEEITYDNKCQFTAPGEEAFRRNVSLRAGEHNVVPWSAR</sequence>
<dbReference type="EMBL" id="SSMQ01000045">
    <property type="protein sequence ID" value="TKD00662.1"/>
    <property type="molecule type" value="Genomic_DNA"/>
</dbReference>
<organism evidence="8 9">
    <name type="scientific">Polyangium fumosum</name>
    <dbReference type="NCBI Taxonomy" id="889272"/>
    <lineage>
        <taxon>Bacteria</taxon>
        <taxon>Pseudomonadati</taxon>
        <taxon>Myxococcota</taxon>
        <taxon>Polyangia</taxon>
        <taxon>Polyangiales</taxon>
        <taxon>Polyangiaceae</taxon>
        <taxon>Polyangium</taxon>
    </lineage>
</organism>
<dbReference type="PROSITE" id="PS50011">
    <property type="entry name" value="PROTEIN_KINASE_DOM"/>
    <property type="match status" value="1"/>
</dbReference>